<protein>
    <recommendedName>
        <fullName evidence="10">Polymerase nucleotidyl transferase domain-containing protein</fullName>
    </recommendedName>
</protein>
<dbReference type="InterPro" id="IPR043519">
    <property type="entry name" value="NT_sf"/>
</dbReference>
<comment type="caution">
    <text evidence="11">The sequence shown here is derived from an EMBL/GenBank/DDBJ whole genome shotgun (WGS) entry which is preliminary data.</text>
</comment>
<dbReference type="Gene3D" id="3.30.460.10">
    <property type="entry name" value="Beta Polymerase, domain 2"/>
    <property type="match status" value="1"/>
</dbReference>
<sequence>MNKQEIFEKIIEFLKNEGAKRISVFGSYVRGEEKKESDIDIIVEFSERKSLLELVRIERELSEFLGIKVDLLTEQSISPYLIDSIRKEMEVIYA</sequence>
<keyword evidence="7" id="KW-0067">ATP-binding</keyword>
<dbReference type="Pfam" id="PF01909">
    <property type="entry name" value="NTP_transf_2"/>
    <property type="match status" value="1"/>
</dbReference>
<evidence type="ECO:0000256" key="5">
    <source>
        <dbReference type="ARBA" id="ARBA00022723"/>
    </source>
</evidence>
<evidence type="ECO:0000256" key="1">
    <source>
        <dbReference type="ARBA" id="ARBA00001946"/>
    </source>
</evidence>
<dbReference type="GO" id="GO:0046872">
    <property type="term" value="F:metal ion binding"/>
    <property type="evidence" value="ECO:0007669"/>
    <property type="project" value="UniProtKB-KW"/>
</dbReference>
<dbReference type="SUPFAM" id="SSF81301">
    <property type="entry name" value="Nucleotidyltransferase"/>
    <property type="match status" value="1"/>
</dbReference>
<proteinExistence type="inferred from homology"/>
<accession>A0A7C4Y4P6</accession>
<evidence type="ECO:0000313" key="11">
    <source>
        <dbReference type="EMBL" id="HGW91302.1"/>
    </source>
</evidence>
<gene>
    <name evidence="11" type="ORF">ENV67_02020</name>
</gene>
<evidence type="ECO:0000256" key="7">
    <source>
        <dbReference type="ARBA" id="ARBA00022840"/>
    </source>
</evidence>
<evidence type="ECO:0000256" key="8">
    <source>
        <dbReference type="ARBA" id="ARBA00022842"/>
    </source>
</evidence>
<keyword evidence="3" id="KW-0808">Transferase</keyword>
<name>A0A7C4Y4P6_UNCW3</name>
<keyword evidence="2" id="KW-1277">Toxin-antitoxin system</keyword>
<dbReference type="PANTHER" id="PTHR33571">
    <property type="entry name" value="SSL8005 PROTEIN"/>
    <property type="match status" value="1"/>
</dbReference>
<dbReference type="GO" id="GO:0005524">
    <property type="term" value="F:ATP binding"/>
    <property type="evidence" value="ECO:0007669"/>
    <property type="project" value="UniProtKB-KW"/>
</dbReference>
<comment type="cofactor">
    <cofactor evidence="1">
        <name>Mg(2+)</name>
        <dbReference type="ChEBI" id="CHEBI:18420"/>
    </cofactor>
</comment>
<evidence type="ECO:0000256" key="9">
    <source>
        <dbReference type="ARBA" id="ARBA00038276"/>
    </source>
</evidence>
<dbReference type="CDD" id="cd05403">
    <property type="entry name" value="NT_KNTase_like"/>
    <property type="match status" value="1"/>
</dbReference>
<keyword evidence="6" id="KW-0547">Nucleotide-binding</keyword>
<comment type="similarity">
    <text evidence="9">Belongs to the MntA antitoxin family.</text>
</comment>
<evidence type="ECO:0000256" key="2">
    <source>
        <dbReference type="ARBA" id="ARBA00022649"/>
    </source>
</evidence>
<dbReference type="PANTHER" id="PTHR33571:SF14">
    <property type="entry name" value="PROTEIN ADENYLYLTRANSFERASE MJ0435-RELATED"/>
    <property type="match status" value="1"/>
</dbReference>
<keyword evidence="8" id="KW-0460">Magnesium</keyword>
<dbReference type="InterPro" id="IPR052038">
    <property type="entry name" value="Type-VII_TA_antitoxin"/>
</dbReference>
<reference evidence="11" key="1">
    <citation type="journal article" date="2020" name="mSystems">
        <title>Genome- and Community-Level Interaction Insights into Carbon Utilization and Element Cycling Functions of Hydrothermarchaeota in Hydrothermal Sediment.</title>
        <authorList>
            <person name="Zhou Z."/>
            <person name="Liu Y."/>
            <person name="Xu W."/>
            <person name="Pan J."/>
            <person name="Luo Z.H."/>
            <person name="Li M."/>
        </authorList>
    </citation>
    <scope>NUCLEOTIDE SEQUENCE [LARGE SCALE GENOMIC DNA]</scope>
    <source>
        <strain evidence="11">SpSt-780</strain>
    </source>
</reference>
<dbReference type="AlphaFoldDB" id="A0A7C4Y4P6"/>
<organism evidence="11">
    <name type="scientific">candidate division WOR-3 bacterium</name>
    <dbReference type="NCBI Taxonomy" id="2052148"/>
    <lineage>
        <taxon>Bacteria</taxon>
        <taxon>Bacteria division WOR-3</taxon>
    </lineage>
</organism>
<evidence type="ECO:0000256" key="6">
    <source>
        <dbReference type="ARBA" id="ARBA00022741"/>
    </source>
</evidence>
<evidence type="ECO:0000256" key="3">
    <source>
        <dbReference type="ARBA" id="ARBA00022679"/>
    </source>
</evidence>
<keyword evidence="4" id="KW-0548">Nucleotidyltransferase</keyword>
<keyword evidence="5" id="KW-0479">Metal-binding</keyword>
<evidence type="ECO:0000259" key="10">
    <source>
        <dbReference type="Pfam" id="PF01909"/>
    </source>
</evidence>
<dbReference type="InterPro" id="IPR002934">
    <property type="entry name" value="Polymerase_NTP_transf_dom"/>
</dbReference>
<dbReference type="GO" id="GO:0016779">
    <property type="term" value="F:nucleotidyltransferase activity"/>
    <property type="evidence" value="ECO:0007669"/>
    <property type="project" value="UniProtKB-KW"/>
</dbReference>
<dbReference type="EMBL" id="DTHG01000024">
    <property type="protein sequence ID" value="HGW91302.1"/>
    <property type="molecule type" value="Genomic_DNA"/>
</dbReference>
<feature type="domain" description="Polymerase nucleotidyl transferase" evidence="10">
    <location>
        <begin position="8"/>
        <end position="90"/>
    </location>
</feature>
<evidence type="ECO:0000256" key="4">
    <source>
        <dbReference type="ARBA" id="ARBA00022695"/>
    </source>
</evidence>